<dbReference type="InterPro" id="IPR013325">
    <property type="entry name" value="RNA_pol_sigma_r2"/>
</dbReference>
<organism evidence="8 9">
    <name type="scientific">Hirschia litorea</name>
    <dbReference type="NCBI Taxonomy" id="1199156"/>
    <lineage>
        <taxon>Bacteria</taxon>
        <taxon>Pseudomonadati</taxon>
        <taxon>Pseudomonadota</taxon>
        <taxon>Alphaproteobacteria</taxon>
        <taxon>Hyphomonadales</taxon>
        <taxon>Hyphomonadaceae</taxon>
        <taxon>Hirschia</taxon>
    </lineage>
</organism>
<evidence type="ECO:0000259" key="7">
    <source>
        <dbReference type="Pfam" id="PF04545"/>
    </source>
</evidence>
<dbReference type="SUPFAM" id="SSF88659">
    <property type="entry name" value="Sigma3 and sigma4 domains of RNA polymerase sigma factors"/>
    <property type="match status" value="1"/>
</dbReference>
<keyword evidence="3" id="KW-0731">Sigma factor</keyword>
<evidence type="ECO:0000256" key="3">
    <source>
        <dbReference type="ARBA" id="ARBA00023082"/>
    </source>
</evidence>
<dbReference type="Gene3D" id="1.10.1740.10">
    <property type="match status" value="1"/>
</dbReference>
<dbReference type="PANTHER" id="PTHR43133">
    <property type="entry name" value="RNA POLYMERASE ECF-TYPE SIGMA FACTO"/>
    <property type="match status" value="1"/>
</dbReference>
<dbReference type="Pfam" id="PF04542">
    <property type="entry name" value="Sigma70_r2"/>
    <property type="match status" value="1"/>
</dbReference>
<sequence>MTHEIAPQIPLDDDQSIIDDNVVWLKDVDAWKFAHANPHQRGRHLQESLPGDWSAELVLVGRQQDKAAFSKLFAHFAPRIKSTMLRYGLKNELAEEVAQETFVLVWRKASQFDPEKAMASTWIFTLARNKKIDLLRKQGRPEADVNDPAFEQEAEQTPDQILTTLQRAKAIKAAMEKLPEQQRIVLQKSYFADETQSEIAASLKAPLGTVKSRLRLALEKLRTILDADLGEGSI</sequence>
<keyword evidence="4" id="KW-0238">DNA-binding</keyword>
<keyword evidence="9" id="KW-1185">Reference proteome</keyword>
<comment type="similarity">
    <text evidence="1">Belongs to the sigma-70 factor family. ECF subfamily.</text>
</comment>
<evidence type="ECO:0000313" key="9">
    <source>
        <dbReference type="Proteomes" id="UP001596492"/>
    </source>
</evidence>
<comment type="caution">
    <text evidence="8">The sequence shown here is derived from an EMBL/GenBank/DDBJ whole genome shotgun (WGS) entry which is preliminary data.</text>
</comment>
<evidence type="ECO:0000313" key="8">
    <source>
        <dbReference type="EMBL" id="MFC7292656.1"/>
    </source>
</evidence>
<dbReference type="InterPro" id="IPR007627">
    <property type="entry name" value="RNA_pol_sigma70_r2"/>
</dbReference>
<dbReference type="SUPFAM" id="SSF88946">
    <property type="entry name" value="Sigma2 domain of RNA polymerase sigma factors"/>
    <property type="match status" value="1"/>
</dbReference>
<keyword evidence="2" id="KW-0805">Transcription regulation</keyword>
<dbReference type="InterPro" id="IPR039425">
    <property type="entry name" value="RNA_pol_sigma-70-like"/>
</dbReference>
<dbReference type="InterPro" id="IPR036388">
    <property type="entry name" value="WH-like_DNA-bd_sf"/>
</dbReference>
<dbReference type="PANTHER" id="PTHR43133:SF62">
    <property type="entry name" value="RNA POLYMERASE SIGMA FACTOR SIGZ"/>
    <property type="match status" value="1"/>
</dbReference>
<dbReference type="InterPro" id="IPR013324">
    <property type="entry name" value="RNA_pol_sigma_r3/r4-like"/>
</dbReference>
<dbReference type="RefSeq" id="WP_382168263.1">
    <property type="nucleotide sequence ID" value="NZ_JBHTBR010000005.1"/>
</dbReference>
<protein>
    <submittedName>
        <fullName evidence="8">Sigma-70 family RNA polymerase sigma factor</fullName>
    </submittedName>
</protein>
<dbReference type="InterPro" id="IPR014284">
    <property type="entry name" value="RNA_pol_sigma-70_dom"/>
</dbReference>
<proteinExistence type="inferred from homology"/>
<dbReference type="Pfam" id="PF04545">
    <property type="entry name" value="Sigma70_r4"/>
    <property type="match status" value="1"/>
</dbReference>
<evidence type="ECO:0000256" key="5">
    <source>
        <dbReference type="ARBA" id="ARBA00023163"/>
    </source>
</evidence>
<dbReference type="CDD" id="cd06171">
    <property type="entry name" value="Sigma70_r4"/>
    <property type="match status" value="1"/>
</dbReference>
<evidence type="ECO:0000256" key="1">
    <source>
        <dbReference type="ARBA" id="ARBA00010641"/>
    </source>
</evidence>
<dbReference type="Gene3D" id="1.10.10.10">
    <property type="entry name" value="Winged helix-like DNA-binding domain superfamily/Winged helix DNA-binding domain"/>
    <property type="match status" value="1"/>
</dbReference>
<dbReference type="Proteomes" id="UP001596492">
    <property type="component" value="Unassembled WGS sequence"/>
</dbReference>
<dbReference type="NCBIfam" id="TIGR02937">
    <property type="entry name" value="sigma70-ECF"/>
    <property type="match status" value="1"/>
</dbReference>
<gene>
    <name evidence="8" type="ORF">ACFQS8_13575</name>
</gene>
<name>A0ABW2INB0_9PROT</name>
<feature type="domain" description="RNA polymerase sigma-70 region 4" evidence="7">
    <location>
        <begin position="174"/>
        <end position="222"/>
    </location>
</feature>
<evidence type="ECO:0000256" key="2">
    <source>
        <dbReference type="ARBA" id="ARBA00023015"/>
    </source>
</evidence>
<keyword evidence="5" id="KW-0804">Transcription</keyword>
<dbReference type="InterPro" id="IPR007630">
    <property type="entry name" value="RNA_pol_sigma70_r4"/>
</dbReference>
<evidence type="ECO:0000256" key="4">
    <source>
        <dbReference type="ARBA" id="ARBA00023125"/>
    </source>
</evidence>
<reference evidence="9" key="1">
    <citation type="journal article" date="2019" name="Int. J. Syst. Evol. Microbiol.">
        <title>The Global Catalogue of Microorganisms (GCM) 10K type strain sequencing project: providing services to taxonomists for standard genome sequencing and annotation.</title>
        <authorList>
            <consortium name="The Broad Institute Genomics Platform"/>
            <consortium name="The Broad Institute Genome Sequencing Center for Infectious Disease"/>
            <person name="Wu L."/>
            <person name="Ma J."/>
        </authorList>
    </citation>
    <scope>NUCLEOTIDE SEQUENCE [LARGE SCALE GENOMIC DNA]</scope>
    <source>
        <strain evidence="9">CCUG 51308</strain>
    </source>
</reference>
<dbReference type="EMBL" id="JBHTBR010000005">
    <property type="protein sequence ID" value="MFC7292656.1"/>
    <property type="molecule type" value="Genomic_DNA"/>
</dbReference>
<feature type="domain" description="RNA polymerase sigma-70 region 2" evidence="6">
    <location>
        <begin position="72"/>
        <end position="140"/>
    </location>
</feature>
<accession>A0ABW2INB0</accession>
<evidence type="ECO:0000259" key="6">
    <source>
        <dbReference type="Pfam" id="PF04542"/>
    </source>
</evidence>